<dbReference type="PANTHER" id="PTHR10578:SF86">
    <property type="entry name" value="DEPENDENT DEHYDROGENASE, PUTATIVE (AFU_ORTHOLOGUE AFUA_6G02720)-RELATED"/>
    <property type="match status" value="1"/>
</dbReference>
<organism evidence="5 6">
    <name type="scientific">Somion occarium</name>
    <dbReference type="NCBI Taxonomy" id="3059160"/>
    <lineage>
        <taxon>Eukaryota</taxon>
        <taxon>Fungi</taxon>
        <taxon>Dikarya</taxon>
        <taxon>Basidiomycota</taxon>
        <taxon>Agaricomycotina</taxon>
        <taxon>Agaricomycetes</taxon>
        <taxon>Polyporales</taxon>
        <taxon>Cerrenaceae</taxon>
        <taxon>Somion</taxon>
    </lineage>
</organism>
<name>A0ABP1E0R3_9APHY</name>
<evidence type="ECO:0000256" key="3">
    <source>
        <dbReference type="ARBA" id="ARBA00024042"/>
    </source>
</evidence>
<comment type="cofactor">
    <cofactor evidence="1">
        <name>FMN</name>
        <dbReference type="ChEBI" id="CHEBI:58210"/>
    </cofactor>
</comment>
<reference evidence="6" key="1">
    <citation type="submission" date="2024-04" db="EMBL/GenBank/DDBJ databases">
        <authorList>
            <person name="Shaw F."/>
            <person name="Minotto A."/>
        </authorList>
    </citation>
    <scope>NUCLEOTIDE SEQUENCE [LARGE SCALE GENOMIC DNA]</scope>
</reference>
<dbReference type="Gene3D" id="3.20.20.70">
    <property type="entry name" value="Aldolase class I"/>
    <property type="match status" value="1"/>
</dbReference>
<evidence type="ECO:0000259" key="4">
    <source>
        <dbReference type="PROSITE" id="PS51349"/>
    </source>
</evidence>
<evidence type="ECO:0000313" key="6">
    <source>
        <dbReference type="Proteomes" id="UP001497453"/>
    </source>
</evidence>
<dbReference type="InterPro" id="IPR008259">
    <property type="entry name" value="FMN_hydac_DH_AS"/>
</dbReference>
<dbReference type="SUPFAM" id="SSF51395">
    <property type="entry name" value="FMN-linked oxidoreductases"/>
    <property type="match status" value="1"/>
</dbReference>
<dbReference type="EMBL" id="OZ037950">
    <property type="protein sequence ID" value="CAL1713660.1"/>
    <property type="molecule type" value="Genomic_DNA"/>
</dbReference>
<dbReference type="PIRSF" id="PIRSF000138">
    <property type="entry name" value="Al-hdrx_acd_dh"/>
    <property type="match status" value="1"/>
</dbReference>
<proteinExistence type="inferred from homology"/>
<dbReference type="InterPro" id="IPR000262">
    <property type="entry name" value="FMN-dep_DH"/>
</dbReference>
<comment type="similarity">
    <text evidence="3">Belongs to the FMN-dependent alpha-hydroxy acid dehydrogenase family.</text>
</comment>
<sequence>MADITVIPTQGNGLLQPSSWSDFMRDSYVSRKPPALGSVSVEEIERAAREKLKEHPNAFMYSFGGAGTNSTHAANLAEFKKWKIIPRMLRNVTERNLETTIFGEKLNSPLFVAPIGVQGIVHPDGECGTARAATKIGVPFIMSSASSRSIEAVAGASGSGHRWYQLYWPRSDDVTVSLLSRAKASGFTTLVVTLDTQILGWRPHDIDYSYLPFAHGVGCQIGFTDPVFMARFGQQPASHDDHPEFPYDYKKIDAAIVAGDQDAILKSKIATAWIGETTSGYFRSWEDLKFLRKHWDGPIVLKGIQAVQDAELAIEHGIDGIVVSNHGGRQIDGAIPSLYALRQICTNPKIKAAQESGTLAVLFDSGIRNGSDILKAIAIGAQAILLGRPYVYGLAVGGEAGVEQIIKSILADLEITLGLSGYKNLEEIRGKADEVLVRLD</sequence>
<dbReference type="PROSITE" id="PS00557">
    <property type="entry name" value="FMN_HYDROXY_ACID_DH_1"/>
    <property type="match status" value="1"/>
</dbReference>
<evidence type="ECO:0000313" key="5">
    <source>
        <dbReference type="EMBL" id="CAL1713660.1"/>
    </source>
</evidence>
<dbReference type="InterPro" id="IPR012133">
    <property type="entry name" value="Alpha-hydoxy_acid_DH_FMN"/>
</dbReference>
<dbReference type="PANTHER" id="PTHR10578">
    <property type="entry name" value="S -2-HYDROXY-ACID OXIDASE-RELATED"/>
    <property type="match status" value="1"/>
</dbReference>
<keyword evidence="6" id="KW-1185">Reference proteome</keyword>
<dbReference type="InterPro" id="IPR037396">
    <property type="entry name" value="FMN_HAD"/>
</dbReference>
<dbReference type="PROSITE" id="PS51349">
    <property type="entry name" value="FMN_HYDROXY_ACID_DH_2"/>
    <property type="match status" value="1"/>
</dbReference>
<accession>A0ABP1E0R3</accession>
<gene>
    <name evidence="5" type="ORF">GFSPODELE1_LOCUS9405</name>
</gene>
<dbReference type="Pfam" id="PF01070">
    <property type="entry name" value="FMN_dh"/>
    <property type="match status" value="1"/>
</dbReference>
<feature type="domain" description="FMN hydroxy acid dehydrogenase" evidence="4">
    <location>
        <begin position="35"/>
        <end position="438"/>
    </location>
</feature>
<keyword evidence="2" id="KW-0560">Oxidoreductase</keyword>
<dbReference type="InterPro" id="IPR013785">
    <property type="entry name" value="Aldolase_TIM"/>
</dbReference>
<protein>
    <recommendedName>
        <fullName evidence="4">FMN hydroxy acid dehydrogenase domain-containing protein</fullName>
    </recommendedName>
</protein>
<evidence type="ECO:0000256" key="2">
    <source>
        <dbReference type="ARBA" id="ARBA00023002"/>
    </source>
</evidence>
<dbReference type="Proteomes" id="UP001497453">
    <property type="component" value="Chromosome 7"/>
</dbReference>
<evidence type="ECO:0000256" key="1">
    <source>
        <dbReference type="ARBA" id="ARBA00001917"/>
    </source>
</evidence>